<dbReference type="OrthoDB" id="37659at2759"/>
<dbReference type="GeneID" id="27714471"/>
<dbReference type="AlphaFoldDB" id="A0A0D2H188"/>
<dbReference type="Gene3D" id="3.40.50.720">
    <property type="entry name" value="NAD(P)-binding Rossmann-like Domain"/>
    <property type="match status" value="1"/>
</dbReference>
<evidence type="ECO:0000256" key="3">
    <source>
        <dbReference type="ARBA" id="ARBA00023002"/>
    </source>
</evidence>
<accession>A0A0D2H188</accession>
<dbReference type="GO" id="GO:0005737">
    <property type="term" value="C:cytoplasm"/>
    <property type="evidence" value="ECO:0007669"/>
    <property type="project" value="TreeGrafter"/>
</dbReference>
<dbReference type="PROSITE" id="PS00061">
    <property type="entry name" value="ADH_SHORT"/>
    <property type="match status" value="1"/>
</dbReference>
<comment type="similarity">
    <text evidence="1 4">Belongs to the short-chain dehydrogenases/reductases (SDR) family.</text>
</comment>
<dbReference type="Proteomes" id="UP000053411">
    <property type="component" value="Unassembled WGS sequence"/>
</dbReference>
<dbReference type="VEuPathDB" id="FungiDB:Z520_08725"/>
<reference evidence="5 6" key="1">
    <citation type="submission" date="2015-01" db="EMBL/GenBank/DDBJ databases">
        <title>The Genome Sequence of Fonsecaea multimorphosa CBS 102226.</title>
        <authorList>
            <consortium name="The Broad Institute Genomics Platform"/>
            <person name="Cuomo C."/>
            <person name="de Hoog S."/>
            <person name="Gorbushina A."/>
            <person name="Stielow B."/>
            <person name="Teixiera M."/>
            <person name="Abouelleil A."/>
            <person name="Chapman S.B."/>
            <person name="Priest M."/>
            <person name="Young S.K."/>
            <person name="Wortman J."/>
            <person name="Nusbaum C."/>
            <person name="Birren B."/>
        </authorList>
    </citation>
    <scope>NUCLEOTIDE SEQUENCE [LARGE SCALE GENOMIC DNA]</scope>
    <source>
        <strain evidence="5 6">CBS 102226</strain>
    </source>
</reference>
<dbReference type="Pfam" id="PF00106">
    <property type="entry name" value="adh_short"/>
    <property type="match status" value="2"/>
</dbReference>
<keyword evidence="2" id="KW-0521">NADP</keyword>
<dbReference type="STRING" id="1442371.A0A0D2H188"/>
<name>A0A0D2H188_9EURO</name>
<dbReference type="PRINTS" id="PR00080">
    <property type="entry name" value="SDRFAMILY"/>
</dbReference>
<protein>
    <submittedName>
        <fullName evidence="5">Uncharacterized protein</fullName>
    </submittedName>
</protein>
<evidence type="ECO:0000313" key="5">
    <source>
        <dbReference type="EMBL" id="KIX95605.1"/>
    </source>
</evidence>
<evidence type="ECO:0000256" key="4">
    <source>
        <dbReference type="RuleBase" id="RU000363"/>
    </source>
</evidence>
<dbReference type="InterPro" id="IPR036291">
    <property type="entry name" value="NAD(P)-bd_dom_sf"/>
</dbReference>
<keyword evidence="3" id="KW-0560">Oxidoreductase</keyword>
<evidence type="ECO:0000256" key="2">
    <source>
        <dbReference type="ARBA" id="ARBA00022857"/>
    </source>
</evidence>
<dbReference type="InterPro" id="IPR020904">
    <property type="entry name" value="Sc_DH/Rdtase_CS"/>
</dbReference>
<sequence>MAAKKSVVVTADFSNVDHLHAGGASGIGLGITRSFAEHGAHISVLDVNPEGAQIVKGLSSEYPNATFSFMKADISQWDELAAVFEQIYREQGRIDVVMANAGISKEPKLIVDEDTPSRPPLHTLDVNLVGTIYSEFEIVPPSDGSVSDPRTAVKLAIHYIRKNAVVNGATVPSKGSIICTASNAGLYPFAVAPIYAASKFGVVGLVRSLARQLERQAIQINALAPAVLETNIAPDKALFKTMILTPMSTLTRGVQQLVSNPSLTGQIAEIHGENVSLREPTPYVDEDTGTNIETFWSLGYA</sequence>
<dbReference type="PANTHER" id="PTHR44229">
    <property type="entry name" value="15-HYDROXYPROSTAGLANDIN DEHYDROGENASE [NAD(+)]"/>
    <property type="match status" value="1"/>
</dbReference>
<keyword evidence="6" id="KW-1185">Reference proteome</keyword>
<gene>
    <name evidence="5" type="ORF">Z520_08725</name>
</gene>
<dbReference type="EMBL" id="KN848081">
    <property type="protein sequence ID" value="KIX95605.1"/>
    <property type="molecule type" value="Genomic_DNA"/>
</dbReference>
<dbReference type="InterPro" id="IPR002347">
    <property type="entry name" value="SDR_fam"/>
</dbReference>
<dbReference type="GO" id="GO:0016616">
    <property type="term" value="F:oxidoreductase activity, acting on the CH-OH group of donors, NAD or NADP as acceptor"/>
    <property type="evidence" value="ECO:0007669"/>
    <property type="project" value="TreeGrafter"/>
</dbReference>
<dbReference type="PRINTS" id="PR00081">
    <property type="entry name" value="GDHRDH"/>
</dbReference>
<dbReference type="RefSeq" id="XP_016629728.1">
    <property type="nucleotide sequence ID" value="XM_016779221.1"/>
</dbReference>
<evidence type="ECO:0000313" key="6">
    <source>
        <dbReference type="Proteomes" id="UP000053411"/>
    </source>
</evidence>
<dbReference type="SUPFAM" id="SSF51735">
    <property type="entry name" value="NAD(P)-binding Rossmann-fold domains"/>
    <property type="match status" value="1"/>
</dbReference>
<evidence type="ECO:0000256" key="1">
    <source>
        <dbReference type="ARBA" id="ARBA00006484"/>
    </source>
</evidence>
<organism evidence="5 6">
    <name type="scientific">Fonsecaea multimorphosa CBS 102226</name>
    <dbReference type="NCBI Taxonomy" id="1442371"/>
    <lineage>
        <taxon>Eukaryota</taxon>
        <taxon>Fungi</taxon>
        <taxon>Dikarya</taxon>
        <taxon>Ascomycota</taxon>
        <taxon>Pezizomycotina</taxon>
        <taxon>Eurotiomycetes</taxon>
        <taxon>Chaetothyriomycetidae</taxon>
        <taxon>Chaetothyriales</taxon>
        <taxon>Herpotrichiellaceae</taxon>
        <taxon>Fonsecaea</taxon>
    </lineage>
</organism>
<dbReference type="PANTHER" id="PTHR44229:SF4">
    <property type="entry name" value="15-HYDROXYPROSTAGLANDIN DEHYDROGENASE [NAD(+)]"/>
    <property type="match status" value="1"/>
</dbReference>
<proteinExistence type="inferred from homology"/>